<name>A0A3N7JUF9_9BURK</name>
<protein>
    <submittedName>
        <fullName evidence="1">Uncharacterized protein</fullName>
    </submittedName>
</protein>
<keyword evidence="2" id="KW-1185">Reference proteome</keyword>
<evidence type="ECO:0000313" key="2">
    <source>
        <dbReference type="Proteomes" id="UP000267464"/>
    </source>
</evidence>
<reference evidence="1 2" key="2">
    <citation type="submission" date="2018-12" db="EMBL/GenBank/DDBJ databases">
        <title>Rhizobacter gummiphilus sp. nov., a rubber-degrading bacterium isolated from the soil of a botanical garden in Japan.</title>
        <authorList>
            <person name="Shunsuke S.S."/>
        </authorList>
    </citation>
    <scope>NUCLEOTIDE SEQUENCE [LARGE SCALE GENOMIC DNA]</scope>
    <source>
        <strain evidence="1 2">S-16</strain>
    </source>
</reference>
<proteinExistence type="predicted"/>
<dbReference type="EMBL" id="QUSW01000003">
    <property type="protein sequence ID" value="RQP24529.1"/>
    <property type="molecule type" value="Genomic_DNA"/>
</dbReference>
<evidence type="ECO:0000313" key="1">
    <source>
        <dbReference type="EMBL" id="RQP24529.1"/>
    </source>
</evidence>
<sequence>MIWAKTEAGRVEMQAKALVKERAQRNLLLLIDGQKSEEMLLANVVGIKADDFTALEAMGLIEPLAGPAGRSARPVAAAPAAAPAAPAAAPTTVDISTEAAPLDYAHFTETLTQLISKELGLRGFTLTLAVEKAGTIEELMEVARRAIDQIRDRKGAPAADAARKALFGA</sequence>
<organism evidence="1 2">
    <name type="scientific">Piscinibacter terrae</name>
    <dbReference type="NCBI Taxonomy" id="2496871"/>
    <lineage>
        <taxon>Bacteria</taxon>
        <taxon>Pseudomonadati</taxon>
        <taxon>Pseudomonadota</taxon>
        <taxon>Betaproteobacteria</taxon>
        <taxon>Burkholderiales</taxon>
        <taxon>Sphaerotilaceae</taxon>
        <taxon>Piscinibacter</taxon>
    </lineage>
</organism>
<gene>
    <name evidence="1" type="ORF">DZC73_14690</name>
</gene>
<dbReference type="AlphaFoldDB" id="A0A3N7JUF9"/>
<reference evidence="1 2" key="1">
    <citation type="submission" date="2018-08" db="EMBL/GenBank/DDBJ databases">
        <authorList>
            <person name="Khan S.A."/>
            <person name="Jeon C.O."/>
            <person name="Chun B.H."/>
            <person name="Jeong S.E."/>
        </authorList>
    </citation>
    <scope>NUCLEOTIDE SEQUENCE [LARGE SCALE GENOMIC DNA]</scope>
    <source>
        <strain evidence="1 2">S-16</strain>
    </source>
</reference>
<accession>A0A3N7JUF9</accession>
<comment type="caution">
    <text evidence="1">The sequence shown here is derived from an EMBL/GenBank/DDBJ whole genome shotgun (WGS) entry which is preliminary data.</text>
</comment>
<dbReference type="Proteomes" id="UP000267464">
    <property type="component" value="Unassembled WGS sequence"/>
</dbReference>